<comment type="caution">
    <text evidence="2">The sequence shown here is derived from an EMBL/GenBank/DDBJ whole genome shotgun (WGS) entry which is preliminary data.</text>
</comment>
<dbReference type="EMBL" id="MHOP01000006">
    <property type="protein sequence ID" value="OGZ66322.1"/>
    <property type="molecule type" value="Genomic_DNA"/>
</dbReference>
<dbReference type="Pfam" id="PF00239">
    <property type="entry name" value="Resolvase"/>
    <property type="match status" value="1"/>
</dbReference>
<organism evidence="2 3">
    <name type="scientific">Candidatus Staskawiczbacteria bacterium RIFCSPHIGHO2_01_FULL_41_41</name>
    <dbReference type="NCBI Taxonomy" id="1802203"/>
    <lineage>
        <taxon>Bacteria</taxon>
        <taxon>Candidatus Staskawicziibacteriota</taxon>
    </lineage>
</organism>
<reference evidence="2 3" key="1">
    <citation type="journal article" date="2016" name="Nat. Commun.">
        <title>Thousands of microbial genomes shed light on interconnected biogeochemical processes in an aquifer system.</title>
        <authorList>
            <person name="Anantharaman K."/>
            <person name="Brown C.T."/>
            <person name="Hug L.A."/>
            <person name="Sharon I."/>
            <person name="Castelle C.J."/>
            <person name="Probst A.J."/>
            <person name="Thomas B.C."/>
            <person name="Singh A."/>
            <person name="Wilkins M.J."/>
            <person name="Karaoz U."/>
            <person name="Brodie E.L."/>
            <person name="Williams K.H."/>
            <person name="Hubbard S.S."/>
            <person name="Banfield J.F."/>
        </authorList>
    </citation>
    <scope>NUCLEOTIDE SEQUENCE [LARGE SCALE GENOMIC DNA]</scope>
</reference>
<dbReference type="PANTHER" id="PTHR30461:SF23">
    <property type="entry name" value="DNA RECOMBINASE-RELATED"/>
    <property type="match status" value="1"/>
</dbReference>
<evidence type="ECO:0000313" key="3">
    <source>
        <dbReference type="Proteomes" id="UP000178774"/>
    </source>
</evidence>
<evidence type="ECO:0000259" key="1">
    <source>
        <dbReference type="PROSITE" id="PS51736"/>
    </source>
</evidence>
<dbReference type="Proteomes" id="UP000178774">
    <property type="component" value="Unassembled WGS sequence"/>
</dbReference>
<name>A0A1G2HUW6_9BACT</name>
<protein>
    <recommendedName>
        <fullName evidence="1">Resolvase/invertase-type recombinase catalytic domain-containing protein</fullName>
    </recommendedName>
</protein>
<dbReference type="GO" id="GO:0003677">
    <property type="term" value="F:DNA binding"/>
    <property type="evidence" value="ECO:0007669"/>
    <property type="project" value="InterPro"/>
</dbReference>
<sequence length="149" mass="17073">MKNTIQKAVIYVGTAREKQAGNNTIQKQLSEVRKYAQGNGYMIVKEYIENGFSDATLKRPVLLKLLEDAKKKEFTKVIVRDYDRLSRQLPDFLLIESELKKNGVSILPITEDNQIAMDFKDLFAPHYDANKSNLKKPGITNKKVLKLNK</sequence>
<dbReference type="PROSITE" id="PS51736">
    <property type="entry name" value="RECOMBINASES_3"/>
    <property type="match status" value="1"/>
</dbReference>
<dbReference type="GO" id="GO:0000150">
    <property type="term" value="F:DNA strand exchange activity"/>
    <property type="evidence" value="ECO:0007669"/>
    <property type="project" value="InterPro"/>
</dbReference>
<gene>
    <name evidence="2" type="ORF">A2822_04655</name>
</gene>
<proteinExistence type="predicted"/>
<feature type="domain" description="Resolvase/invertase-type recombinase catalytic" evidence="1">
    <location>
        <begin position="7"/>
        <end position="149"/>
    </location>
</feature>
<dbReference type="SUPFAM" id="SSF53041">
    <property type="entry name" value="Resolvase-like"/>
    <property type="match status" value="1"/>
</dbReference>
<evidence type="ECO:0000313" key="2">
    <source>
        <dbReference type="EMBL" id="OGZ66322.1"/>
    </source>
</evidence>
<dbReference type="Gene3D" id="3.40.50.1390">
    <property type="entry name" value="Resolvase, N-terminal catalytic domain"/>
    <property type="match status" value="1"/>
</dbReference>
<dbReference type="InterPro" id="IPR050639">
    <property type="entry name" value="SSR_resolvase"/>
</dbReference>
<dbReference type="SMART" id="SM00857">
    <property type="entry name" value="Resolvase"/>
    <property type="match status" value="1"/>
</dbReference>
<dbReference type="AlphaFoldDB" id="A0A1G2HUW6"/>
<dbReference type="PANTHER" id="PTHR30461">
    <property type="entry name" value="DNA-INVERTASE FROM LAMBDOID PROPHAGE"/>
    <property type="match status" value="1"/>
</dbReference>
<dbReference type="InterPro" id="IPR006119">
    <property type="entry name" value="Resolv_N"/>
</dbReference>
<dbReference type="InterPro" id="IPR036162">
    <property type="entry name" value="Resolvase-like_N_sf"/>
</dbReference>
<dbReference type="CDD" id="cd00338">
    <property type="entry name" value="Ser_Recombinase"/>
    <property type="match status" value="1"/>
</dbReference>
<accession>A0A1G2HUW6</accession>